<evidence type="ECO:0000313" key="2">
    <source>
        <dbReference type="EMBL" id="QKG72243.1"/>
    </source>
</evidence>
<accession>A0A7D4B8V8</accession>
<feature type="signal peptide" evidence="1">
    <location>
        <begin position="1"/>
        <end position="20"/>
    </location>
</feature>
<keyword evidence="3" id="KW-1185">Reference proteome</keyword>
<gene>
    <name evidence="2" type="ORF">HQR01_13185</name>
</gene>
<dbReference type="Proteomes" id="UP000504693">
    <property type="component" value="Chromosome"/>
</dbReference>
<evidence type="ECO:0000256" key="1">
    <source>
        <dbReference type="SAM" id="SignalP"/>
    </source>
</evidence>
<dbReference type="RefSeq" id="WP_173215319.1">
    <property type="nucleotide sequence ID" value="NZ_CP053921.1"/>
</dbReference>
<dbReference type="KEGG" id="emv:HQR01_13185"/>
<evidence type="ECO:0008006" key="4">
    <source>
        <dbReference type="Google" id="ProtNLM"/>
    </source>
</evidence>
<dbReference type="EMBL" id="CP053921">
    <property type="protein sequence ID" value="QKG72243.1"/>
    <property type="molecule type" value="Genomic_DNA"/>
</dbReference>
<feature type="chain" id="PRO_5028859429" description="DUF3857 domain-containing protein" evidence="1">
    <location>
        <begin position="21"/>
        <end position="345"/>
    </location>
</feature>
<name>A0A7D4B8V8_9SPHN</name>
<proteinExistence type="predicted"/>
<sequence length="345" mass="38213">MRAASIIAASIALLALPASAQEAAEKATPLFSDDAVLEVIIDGPVREVVRRAEKSTEIHAATLTSAGESHAIEIAARGVSRRRKDRCSFPPLRIGFPEKPGKDSLFHNQKRIKLVTHCNDNSRFEQIVLREYATYRLYNAITPESFRVRLARVTYRDGGKDIATRMGFFIEDGDDAAKRVGMKEVDTGNVRVSALNREDGARYALFQYMIGNTDWAMDAGPDPSDCCHNSRLFAETKEAVADLTPVPYDFDSAGLVDAPYAVPSELLRIPNVKYRVYRGYCAFNGTLPAEIARFRDARPAIEAELTRIPGLDERSVQTMRRYLDGFFGDIADSDKVAKKLVGACL</sequence>
<reference evidence="2 3" key="1">
    <citation type="submission" date="2020-05" db="EMBL/GenBank/DDBJ databases">
        <title>Erythrobacter mangrovi sp. nov., isolated from rhizosphere soil of mangrove plant (Kandelia candel).</title>
        <authorList>
            <person name="Ye Y.H."/>
        </authorList>
    </citation>
    <scope>NUCLEOTIDE SEQUENCE [LARGE SCALE GENOMIC DNA]</scope>
    <source>
        <strain evidence="2 3">EB310</strain>
    </source>
</reference>
<organism evidence="2 3">
    <name type="scientific">Erythrobacter mangrovi</name>
    <dbReference type="NCBI Taxonomy" id="2739433"/>
    <lineage>
        <taxon>Bacteria</taxon>
        <taxon>Pseudomonadati</taxon>
        <taxon>Pseudomonadota</taxon>
        <taxon>Alphaproteobacteria</taxon>
        <taxon>Sphingomonadales</taxon>
        <taxon>Erythrobacteraceae</taxon>
        <taxon>Erythrobacter/Porphyrobacter group</taxon>
        <taxon>Erythrobacter</taxon>
    </lineage>
</organism>
<protein>
    <recommendedName>
        <fullName evidence="4">DUF3857 domain-containing protein</fullName>
    </recommendedName>
</protein>
<dbReference type="AlphaFoldDB" id="A0A7D4B8V8"/>
<evidence type="ECO:0000313" key="3">
    <source>
        <dbReference type="Proteomes" id="UP000504693"/>
    </source>
</evidence>
<keyword evidence="1" id="KW-0732">Signal</keyword>